<keyword evidence="3" id="KW-1185">Reference proteome</keyword>
<feature type="compositionally biased region" description="Polar residues" evidence="1">
    <location>
        <begin position="1"/>
        <end position="10"/>
    </location>
</feature>
<proteinExistence type="predicted"/>
<feature type="compositionally biased region" description="Basic residues" evidence="1">
    <location>
        <begin position="115"/>
        <end position="131"/>
    </location>
</feature>
<dbReference type="Proteomes" id="UP001189429">
    <property type="component" value="Unassembled WGS sequence"/>
</dbReference>
<feature type="compositionally biased region" description="Basic and acidic residues" evidence="1">
    <location>
        <begin position="171"/>
        <end position="182"/>
    </location>
</feature>
<dbReference type="EMBL" id="CAUYUJ010015847">
    <property type="protein sequence ID" value="CAK0858861.1"/>
    <property type="molecule type" value="Genomic_DNA"/>
</dbReference>
<sequence>MDAGSSSEWGSSLRAAHTHTTRHGAMAVALRRGSTWRACPADLLAFLQDSSLPLHARRGGAHWDSDALWRSSRPRCRWSRDIAAAGRRGGAGAAARRGLARELRGAGVSSATGRRSGRPGPGRRWRPRRGARGSLREEDREGAAQSDCAGGGARRRGQVRRAEECPDPEECSLRRRATERARGPPQGRQDCGLQRQQLWVVICVVFQRFHFCRAVQRPGAMSRVAGQRGLRSAACRGVAGQQDVGVPRRPKASQAIAASARGVATDSPRGDCRCIVRRGKHRLEFCPPVPPRLWTEARARGGRGYVARESAAKTERVSVSSVRAAGLRARLEFEATGVVCSRRVPGRSGCAIQRPFAQPQSSSSRRTRSGTSRACLCAVGSGMSGASPRTGTGRFCAGAMPLTLGAARSRLASSASFTSATCNFVRSPRVVSSGARISFSKGLMQTAAERL</sequence>
<evidence type="ECO:0000256" key="1">
    <source>
        <dbReference type="SAM" id="MobiDB-lite"/>
    </source>
</evidence>
<reference evidence="2" key="1">
    <citation type="submission" date="2023-10" db="EMBL/GenBank/DDBJ databases">
        <authorList>
            <person name="Chen Y."/>
            <person name="Shah S."/>
            <person name="Dougan E. K."/>
            <person name="Thang M."/>
            <person name="Chan C."/>
        </authorList>
    </citation>
    <scope>NUCLEOTIDE SEQUENCE [LARGE SCALE GENOMIC DNA]</scope>
</reference>
<feature type="region of interest" description="Disordered" evidence="1">
    <location>
        <begin position="1"/>
        <end position="22"/>
    </location>
</feature>
<evidence type="ECO:0000313" key="2">
    <source>
        <dbReference type="EMBL" id="CAK0858861.1"/>
    </source>
</evidence>
<feature type="region of interest" description="Disordered" evidence="1">
    <location>
        <begin position="102"/>
        <end position="190"/>
    </location>
</feature>
<comment type="caution">
    <text evidence="2">The sequence shown here is derived from an EMBL/GenBank/DDBJ whole genome shotgun (WGS) entry which is preliminary data.</text>
</comment>
<evidence type="ECO:0000313" key="3">
    <source>
        <dbReference type="Proteomes" id="UP001189429"/>
    </source>
</evidence>
<name>A0ABN9UGV6_9DINO</name>
<organism evidence="2 3">
    <name type="scientific">Prorocentrum cordatum</name>
    <dbReference type="NCBI Taxonomy" id="2364126"/>
    <lineage>
        <taxon>Eukaryota</taxon>
        <taxon>Sar</taxon>
        <taxon>Alveolata</taxon>
        <taxon>Dinophyceae</taxon>
        <taxon>Prorocentrales</taxon>
        <taxon>Prorocentraceae</taxon>
        <taxon>Prorocentrum</taxon>
    </lineage>
</organism>
<gene>
    <name evidence="2" type="ORF">PCOR1329_LOCUS48428</name>
</gene>
<protein>
    <submittedName>
        <fullName evidence="2">Uncharacterized protein</fullName>
    </submittedName>
</protein>
<accession>A0ABN9UGV6</accession>